<dbReference type="Pfam" id="PF00685">
    <property type="entry name" value="Sulfotransfer_1"/>
    <property type="match status" value="1"/>
</dbReference>
<feature type="domain" description="Sulfotransferase" evidence="3">
    <location>
        <begin position="5"/>
        <end position="261"/>
    </location>
</feature>
<evidence type="ECO:0000313" key="4">
    <source>
        <dbReference type="EMBL" id="ACK67675.1"/>
    </source>
</evidence>
<keyword evidence="5" id="KW-1185">Reference proteome</keyword>
<evidence type="ECO:0000256" key="1">
    <source>
        <dbReference type="ARBA" id="ARBA00022679"/>
    </source>
</evidence>
<accession>B7K2X4</accession>
<evidence type="ECO:0000259" key="3">
    <source>
        <dbReference type="Pfam" id="PF00685"/>
    </source>
</evidence>
<dbReference type="InterPro" id="IPR000863">
    <property type="entry name" value="Sulfotransferase_dom"/>
</dbReference>
<gene>
    <name evidence="4" type="ordered locus">PCC8801_3720</name>
</gene>
<dbReference type="PANTHER" id="PTHR10605:SF56">
    <property type="entry name" value="BIFUNCTIONAL HEPARAN SULFATE N-DEACETYLASE_N-SULFOTRANSFERASE"/>
    <property type="match status" value="1"/>
</dbReference>
<name>B7K2X4_RIPO1</name>
<dbReference type="EMBL" id="CP001287">
    <property type="protein sequence ID" value="ACK67675.1"/>
    <property type="molecule type" value="Genomic_DNA"/>
</dbReference>
<protein>
    <submittedName>
        <fullName evidence="4">Sulfotransferase</fullName>
    </submittedName>
</protein>
<dbReference type="KEGG" id="cyp:PCC8801_3720"/>
<reference evidence="5" key="1">
    <citation type="journal article" date="2011" name="MBio">
        <title>Novel metabolic attributes of the genus Cyanothece, comprising a group of unicellular nitrogen-fixing Cyanobacteria.</title>
        <authorList>
            <person name="Bandyopadhyay A."/>
            <person name="Elvitigala T."/>
            <person name="Welsh E."/>
            <person name="Stockel J."/>
            <person name="Liberton M."/>
            <person name="Min H."/>
            <person name="Sherman L.A."/>
            <person name="Pakrasi H.B."/>
        </authorList>
    </citation>
    <scope>NUCLEOTIDE SEQUENCE [LARGE SCALE GENOMIC DNA]</scope>
    <source>
        <strain evidence="5">PCC 8801</strain>
    </source>
</reference>
<keyword evidence="2" id="KW-0325">Glycoprotein</keyword>
<dbReference type="Proteomes" id="UP000008204">
    <property type="component" value="Chromosome"/>
</dbReference>
<evidence type="ECO:0000256" key="2">
    <source>
        <dbReference type="ARBA" id="ARBA00023180"/>
    </source>
</evidence>
<sequence>MNKLPDFIIIGAMKCATSSLHEQLAQQPGIFMSELKEPNFFSNDEQYAKGMDWYLSHFQDASPNDLCGESSTHYTKLPTYPQTIERLQKYLPQAKFIYVMRHPIDRLISQYIHEWSQRVISVDINQAIYQHPELIEYSLYTKQLTPYFEAFEQEKVLPVFFEGMLTNSQEELERICQFIGYKSQAKWDNELAASNVSNQRMIKSKWRDLLVETPGLKQLRRWFIPKGFRDWVKTFWTIKQKPELSSENIHYLENIFNEDLAILGNWLGIELSCNNFKQTAKQVSPNWNQAKK</sequence>
<dbReference type="eggNOG" id="COG0457">
    <property type="taxonomic scope" value="Bacteria"/>
</dbReference>
<keyword evidence="1 4" id="KW-0808">Transferase</keyword>
<dbReference type="SUPFAM" id="SSF52540">
    <property type="entry name" value="P-loop containing nucleoside triphosphate hydrolases"/>
    <property type="match status" value="1"/>
</dbReference>
<dbReference type="InterPro" id="IPR037359">
    <property type="entry name" value="NST/OST"/>
</dbReference>
<proteinExistence type="predicted"/>
<dbReference type="Gene3D" id="3.40.50.300">
    <property type="entry name" value="P-loop containing nucleotide triphosphate hydrolases"/>
    <property type="match status" value="1"/>
</dbReference>
<evidence type="ECO:0000313" key="5">
    <source>
        <dbReference type="Proteomes" id="UP000008204"/>
    </source>
</evidence>
<dbReference type="GO" id="GO:0008146">
    <property type="term" value="F:sulfotransferase activity"/>
    <property type="evidence" value="ECO:0007669"/>
    <property type="project" value="InterPro"/>
</dbReference>
<dbReference type="AlphaFoldDB" id="B7K2X4"/>
<organism evidence="4 5">
    <name type="scientific">Rippkaea orientalis (strain PCC 8801 / RF-1)</name>
    <name type="common">Cyanothece sp. (strain PCC 8801)</name>
    <dbReference type="NCBI Taxonomy" id="41431"/>
    <lineage>
        <taxon>Bacteria</taxon>
        <taxon>Bacillati</taxon>
        <taxon>Cyanobacteriota</taxon>
        <taxon>Cyanophyceae</taxon>
        <taxon>Oscillatoriophycideae</taxon>
        <taxon>Chroococcales</taxon>
        <taxon>Aphanothecaceae</taxon>
        <taxon>Rippkaea</taxon>
        <taxon>Rippkaea orientalis</taxon>
    </lineage>
</organism>
<dbReference type="STRING" id="41431.PCC8801_3720"/>
<dbReference type="InterPro" id="IPR027417">
    <property type="entry name" value="P-loop_NTPase"/>
</dbReference>
<dbReference type="RefSeq" id="WP_012596933.1">
    <property type="nucleotide sequence ID" value="NC_011726.1"/>
</dbReference>
<dbReference type="PANTHER" id="PTHR10605">
    <property type="entry name" value="HEPARAN SULFATE SULFOTRANSFERASE"/>
    <property type="match status" value="1"/>
</dbReference>
<dbReference type="HOGENOM" id="CLU_017703_1_1_3"/>
<dbReference type="OrthoDB" id="9797480at2"/>